<evidence type="ECO:0000313" key="2">
    <source>
        <dbReference type="Proteomes" id="UP000502823"/>
    </source>
</evidence>
<gene>
    <name evidence="1" type="ORF">Cfor_00523</name>
</gene>
<dbReference type="AlphaFoldDB" id="A0A6L2PNT7"/>
<comment type="caution">
    <text evidence="1">The sequence shown here is derived from an EMBL/GenBank/DDBJ whole genome shotgun (WGS) entry which is preliminary data.</text>
</comment>
<protein>
    <submittedName>
        <fullName evidence="1">Uncharacterized protein</fullName>
    </submittedName>
</protein>
<organism evidence="1 2">
    <name type="scientific">Coptotermes formosanus</name>
    <name type="common">Formosan subterranean termite</name>
    <dbReference type="NCBI Taxonomy" id="36987"/>
    <lineage>
        <taxon>Eukaryota</taxon>
        <taxon>Metazoa</taxon>
        <taxon>Ecdysozoa</taxon>
        <taxon>Arthropoda</taxon>
        <taxon>Hexapoda</taxon>
        <taxon>Insecta</taxon>
        <taxon>Pterygota</taxon>
        <taxon>Neoptera</taxon>
        <taxon>Polyneoptera</taxon>
        <taxon>Dictyoptera</taxon>
        <taxon>Blattodea</taxon>
        <taxon>Blattoidea</taxon>
        <taxon>Termitoidae</taxon>
        <taxon>Rhinotermitidae</taxon>
        <taxon>Coptotermes</taxon>
    </lineage>
</organism>
<dbReference type="EMBL" id="BLKM01008615">
    <property type="protein sequence ID" value="GFG34281.1"/>
    <property type="molecule type" value="Genomic_DNA"/>
</dbReference>
<feature type="non-terminal residue" evidence="1">
    <location>
        <position position="51"/>
    </location>
</feature>
<evidence type="ECO:0000313" key="1">
    <source>
        <dbReference type="EMBL" id="GFG34281.1"/>
    </source>
</evidence>
<name>A0A6L2PNT7_COPFO</name>
<proteinExistence type="predicted"/>
<dbReference type="Proteomes" id="UP000502823">
    <property type="component" value="Unassembled WGS sequence"/>
</dbReference>
<dbReference type="InParanoid" id="A0A6L2PNT7"/>
<accession>A0A6L2PNT7</accession>
<keyword evidence="2" id="KW-1185">Reference proteome</keyword>
<sequence>MELLQNAKLPGQRIDASVGKHFFSGCSSLLNKFVQLQPEKCYCFWQTAHTI</sequence>
<reference evidence="2" key="1">
    <citation type="submission" date="2020-01" db="EMBL/GenBank/DDBJ databases">
        <title>Draft genome sequence of the Termite Coptotermes fromosanus.</title>
        <authorList>
            <person name="Itakura S."/>
            <person name="Yosikawa Y."/>
            <person name="Umezawa K."/>
        </authorList>
    </citation>
    <scope>NUCLEOTIDE SEQUENCE [LARGE SCALE GENOMIC DNA]</scope>
</reference>